<evidence type="ECO:0000259" key="1">
    <source>
        <dbReference type="Pfam" id="PF12762"/>
    </source>
</evidence>
<organism evidence="2 3">
    <name type="scientific">Nosema granulosis</name>
    <dbReference type="NCBI Taxonomy" id="83296"/>
    <lineage>
        <taxon>Eukaryota</taxon>
        <taxon>Fungi</taxon>
        <taxon>Fungi incertae sedis</taxon>
        <taxon>Microsporidia</taxon>
        <taxon>Nosematidae</taxon>
        <taxon>Nosema</taxon>
    </lineage>
</organism>
<feature type="domain" description="ISXO2-like transposase" evidence="1">
    <location>
        <begin position="41"/>
        <end position="118"/>
    </location>
</feature>
<dbReference type="PANTHER" id="PTHR47163:SF3">
    <property type="entry name" value="PROTEIN CBG18017"/>
    <property type="match status" value="1"/>
</dbReference>
<dbReference type="InterPro" id="IPR053164">
    <property type="entry name" value="IS1016-like_transposase"/>
</dbReference>
<comment type="caution">
    <text evidence="2">The sequence shown here is derived from an EMBL/GenBank/DDBJ whole genome shotgun (WGS) entry which is preliminary data.</text>
</comment>
<protein>
    <recommendedName>
        <fullName evidence="1">ISXO2-like transposase domain-containing protein</fullName>
    </recommendedName>
</protein>
<reference evidence="2 3" key="1">
    <citation type="journal article" date="2020" name="Genome Biol. Evol.">
        <title>Comparative genomics of strictly vertically transmitted, feminizing microsporidia endosymbionts of amphipod crustaceans.</title>
        <authorList>
            <person name="Cormier A."/>
            <person name="Chebbi M.A."/>
            <person name="Giraud I."/>
            <person name="Wattier R."/>
            <person name="Teixeira M."/>
            <person name="Gilbert C."/>
            <person name="Rigaud T."/>
            <person name="Cordaux R."/>
        </authorList>
    </citation>
    <scope>NUCLEOTIDE SEQUENCE [LARGE SCALE GENOMIC DNA]</scope>
    <source>
        <strain evidence="2 3">Ou3-Ou53</strain>
    </source>
</reference>
<dbReference type="Pfam" id="PF12762">
    <property type="entry name" value="DDE_Tnp_IS1595"/>
    <property type="match status" value="1"/>
</dbReference>
<dbReference type="PANTHER" id="PTHR47163">
    <property type="entry name" value="DDE_TNP_IS1595 DOMAIN-CONTAINING PROTEIN"/>
    <property type="match status" value="1"/>
</dbReference>
<proteinExistence type="predicted"/>
<gene>
    <name evidence="2" type="ORF">NGRA_0965</name>
</gene>
<name>A0A9P6KZM4_9MICR</name>
<keyword evidence="3" id="KW-1185">Reference proteome</keyword>
<dbReference type="OrthoDB" id="2194529at2759"/>
<dbReference type="Proteomes" id="UP000740883">
    <property type="component" value="Unassembled WGS sequence"/>
</dbReference>
<evidence type="ECO:0000313" key="3">
    <source>
        <dbReference type="Proteomes" id="UP000740883"/>
    </source>
</evidence>
<sequence length="125" mass="14095">MVQLDETEMYNGMIITNPSSAYDGIPNVQWLRGGVVEGNCRSFFMESVSNRRAATIEDVLRRHVCPGTIYITDRFASYHSAVRNFGCIHEVVNHSVELVNQDGSQTNQLKIFGRILSKNIEADQD</sequence>
<dbReference type="InterPro" id="IPR024445">
    <property type="entry name" value="Tnp_ISXO2-like"/>
</dbReference>
<accession>A0A9P6KZM4</accession>
<dbReference type="EMBL" id="SBJO01000049">
    <property type="protein sequence ID" value="KAF9763896.1"/>
    <property type="molecule type" value="Genomic_DNA"/>
</dbReference>
<evidence type="ECO:0000313" key="2">
    <source>
        <dbReference type="EMBL" id="KAF9763896.1"/>
    </source>
</evidence>
<dbReference type="AlphaFoldDB" id="A0A9P6KZM4"/>